<comment type="caution">
    <text evidence="2">The sequence shown here is derived from an EMBL/GenBank/DDBJ whole genome shotgun (WGS) entry which is preliminary data.</text>
</comment>
<evidence type="ECO:0000313" key="3">
    <source>
        <dbReference type="Proteomes" id="UP001295684"/>
    </source>
</evidence>
<feature type="transmembrane region" description="Helical" evidence="1">
    <location>
        <begin position="7"/>
        <end position="28"/>
    </location>
</feature>
<dbReference type="AlphaFoldDB" id="A0AAD1XPN8"/>
<dbReference type="EMBL" id="CAMPGE010018091">
    <property type="protein sequence ID" value="CAI2376529.1"/>
    <property type="molecule type" value="Genomic_DNA"/>
</dbReference>
<feature type="transmembrane region" description="Helical" evidence="1">
    <location>
        <begin position="83"/>
        <end position="105"/>
    </location>
</feature>
<keyword evidence="3" id="KW-1185">Reference proteome</keyword>
<protein>
    <submittedName>
        <fullName evidence="2">Uncharacterized protein</fullName>
    </submittedName>
</protein>
<evidence type="ECO:0000256" key="1">
    <source>
        <dbReference type="SAM" id="Phobius"/>
    </source>
</evidence>
<reference evidence="2" key="1">
    <citation type="submission" date="2023-07" db="EMBL/GenBank/DDBJ databases">
        <authorList>
            <consortium name="AG Swart"/>
            <person name="Singh M."/>
            <person name="Singh A."/>
            <person name="Seah K."/>
            <person name="Emmerich C."/>
        </authorList>
    </citation>
    <scope>NUCLEOTIDE SEQUENCE</scope>
    <source>
        <strain evidence="2">DP1</strain>
    </source>
</reference>
<keyword evidence="1" id="KW-1133">Transmembrane helix</keyword>
<name>A0AAD1XPN8_EUPCR</name>
<keyword evidence="1" id="KW-0472">Membrane</keyword>
<evidence type="ECO:0000313" key="2">
    <source>
        <dbReference type="EMBL" id="CAI2376529.1"/>
    </source>
</evidence>
<sequence>MYLHKILRLLDCMVFLNFLFVNLLFVSIKSNISLFTFAYSRGQTASLCCEFLLCNRLNHLQEVPQGCHSTMYASLIQRSERYYSLYIFSELFLNSWTCIISCCIFNRSKCFLHFSVRSKLGPCINWLS</sequence>
<organism evidence="2 3">
    <name type="scientific">Euplotes crassus</name>
    <dbReference type="NCBI Taxonomy" id="5936"/>
    <lineage>
        <taxon>Eukaryota</taxon>
        <taxon>Sar</taxon>
        <taxon>Alveolata</taxon>
        <taxon>Ciliophora</taxon>
        <taxon>Intramacronucleata</taxon>
        <taxon>Spirotrichea</taxon>
        <taxon>Hypotrichia</taxon>
        <taxon>Euplotida</taxon>
        <taxon>Euplotidae</taxon>
        <taxon>Moneuplotes</taxon>
    </lineage>
</organism>
<gene>
    <name evidence="2" type="ORF">ECRASSUSDP1_LOCUS17899</name>
</gene>
<dbReference type="Proteomes" id="UP001295684">
    <property type="component" value="Unassembled WGS sequence"/>
</dbReference>
<proteinExistence type="predicted"/>
<accession>A0AAD1XPN8</accession>
<keyword evidence="1" id="KW-0812">Transmembrane</keyword>